<reference evidence="1 2" key="1">
    <citation type="journal article" date="2016" name="Environ. Microbiol.">
        <title>Genomic resolution of a cold subsurface aquifer community provides metabolic insights for novel microbes adapted to high CO concentrations.</title>
        <authorList>
            <person name="Probst A.J."/>
            <person name="Castelle C.J."/>
            <person name="Singh A."/>
            <person name="Brown C.T."/>
            <person name="Anantharaman K."/>
            <person name="Sharon I."/>
            <person name="Hug L.A."/>
            <person name="Burstein D."/>
            <person name="Emerson J.B."/>
            <person name="Thomas B.C."/>
            <person name="Banfield J.F."/>
        </authorList>
    </citation>
    <scope>NUCLEOTIDE SEQUENCE [LARGE SCALE GENOMIC DNA]</scope>
    <source>
        <strain evidence="1">CG1_02_47_685</strain>
    </source>
</reference>
<accession>A0A1J4V717</accession>
<dbReference type="Proteomes" id="UP000183206">
    <property type="component" value="Unassembled WGS sequence"/>
</dbReference>
<name>A0A1J4V717_9BACT</name>
<gene>
    <name evidence="1" type="ORF">AUJ44_01390</name>
</gene>
<protein>
    <submittedName>
        <fullName evidence="1">Uncharacterized protein</fullName>
    </submittedName>
</protein>
<organism evidence="1 2">
    <name type="scientific">Candidatus Nomurabacteria bacterium CG1_02_47_685</name>
    <dbReference type="NCBI Taxonomy" id="1805282"/>
    <lineage>
        <taxon>Bacteria</taxon>
        <taxon>Candidatus Nomuraibacteriota</taxon>
    </lineage>
</organism>
<comment type="caution">
    <text evidence="1">The sequence shown here is derived from an EMBL/GenBank/DDBJ whole genome shotgun (WGS) entry which is preliminary data.</text>
</comment>
<dbReference type="AlphaFoldDB" id="A0A1J4V717"/>
<dbReference type="EMBL" id="MNVO01000024">
    <property type="protein sequence ID" value="OIO32940.1"/>
    <property type="molecule type" value="Genomic_DNA"/>
</dbReference>
<sequence>MPNYINEEIEETEDEVITLSGYINNRHVKVTKSIRYRELDENSAEEVTRYKMELDGQDVPDEDVIQKFIDKYSEIALDGNEQGRLIRQHNEKTREESKQYYKNQMTKQVEELL</sequence>
<evidence type="ECO:0000313" key="1">
    <source>
        <dbReference type="EMBL" id="OIO32940.1"/>
    </source>
</evidence>
<evidence type="ECO:0000313" key="2">
    <source>
        <dbReference type="Proteomes" id="UP000183206"/>
    </source>
</evidence>
<proteinExistence type="predicted"/>